<organism evidence="6 7">
    <name type="scientific">Nocardioides faecalis</name>
    <dbReference type="NCBI Taxonomy" id="2803858"/>
    <lineage>
        <taxon>Bacteria</taxon>
        <taxon>Bacillati</taxon>
        <taxon>Actinomycetota</taxon>
        <taxon>Actinomycetes</taxon>
        <taxon>Propionibacteriales</taxon>
        <taxon>Nocardioidaceae</taxon>
        <taxon>Nocardioides</taxon>
    </lineage>
</organism>
<dbReference type="RefSeq" id="WP_205293037.1">
    <property type="nucleotide sequence ID" value="NZ_CP074406.1"/>
</dbReference>
<dbReference type="Pfam" id="PF17963">
    <property type="entry name" value="Big_9"/>
    <property type="match status" value="5"/>
</dbReference>
<feature type="compositionally biased region" description="Basic and acidic residues" evidence="4">
    <location>
        <begin position="406"/>
        <end position="421"/>
    </location>
</feature>
<evidence type="ECO:0000313" key="7">
    <source>
        <dbReference type="Proteomes" id="UP000663791"/>
    </source>
</evidence>
<proteinExistence type="predicted"/>
<sequence length="2098" mass="219429">MSRASTTLVGEGVFSVLPSRVRRVRRTARSGAPRRRVVQALALSLVAGTLVVLALRHDGAPIHDVELNDGGVWVTNAGLGMMARLNSQVSELELGVVTSSTATAVYQEAGSVQVYDDGGGGPTRSVAAVDVLTGVAAPVPVPPTFEAVAGRATVGILDDESGRVWLRRADRLEGFETTPADVEVSPRSSVTVSATGTALVLDRATGEVASWSLDASGRPVAGPTYAFGEPFEDDPALSAVGDVPVVLQGSEVRLPDTEPVTVPGAGEGTGTGAEPVLQQVGPEADRVLLATREALWAVPLDGGDAERLSDLDVDGVPAPPAVVDGCVHAAWNHPLRDNYLRLCDDGDVFTGEITPLTDASLLVFRSNRDVVVLNDVANGTAWMVQEDGLTRVDNWETIDPNAEDPQEAKVSEELRDRKRNEPPQAQDDEFGARPGATVVLPVTLNDVDPDGDILTLKQPPASTDAATYSVVGEGTQVQAKLAPDASGTLTFEYEITDGRPQNPPSKATVTLTVHGDGQDTAPELLPDQRNTLRVAEGHTATLNVLPAWIDPEGDSLALVAATSEGGDVGFRPDGTIDFTDDAGGTGPETIEFTVRGGDVTAEGVVAVSVEDRDEAAPVAVADHFAGVVGSTILLEPLKNDMDPLGGQLSLPTMKTVAGGAARLTRDSARGTATFRADSPGAYYLEYAASSANGQTSEPTLVRVDVQPASGTNRPPVATRDVAAVRPDGSALVDVLANDADPDGDVMIVQGVEVAARHRALVKASLINKRFVRVEVIGDLAGERPEITYLLSDGRSDQVRGIVSVTLADESRNRRPVAVEDVVTVRAGTVVDIPVTDNDEDPDGDRLTVSQQDLFDLDEQSVIADATLPIIADGTSIRVLVPDDGTTQLQVGYGVRDPDGARADARLVLNIKPDDAEDNQAPQPPPIEDRTVTGHAIRVPVSTFGADPDGDPVVYSSLVEPPTLGRILRSGADWFEYEPFEGDGSTGTDSFKVLLTDPYGLSATADVRIGVAPRSRENQAPAALDDTVLVKPGLTINYPVTQNDSDPDGDPLIVEESGFRQLQDGRGDDRAPRMRLADSVVQVDVPELGGAEEISGVAQYRVSDGLGASSSAFLTVTARDDAPDHAPVTQDDVAEAAALDGKAAGDTVDVDVLANDGDLDGPRSALRLEPVSPDGVSVVDRKLRITLRKESQVVPYRVTDATEQTSFGFVYVAGTDSMPPVLDVDAVPVKVTAGEAATIALDDVVVVRAGRTPKIARTDRITAAHGDAEALDAGRLEFLAPRSYHGAASITLGVLDGEDQNDPDGLQSQITIPVTVLPAANVAPTVRSTSVVVRAGDDPVEIDLTRLATDINEDDRLDFSVTGATDELSAEVSGDLLRIRADESASSDDVALTVAADDGEADPATGTVRVTVIGAEDVERSQPPLRLRELEVGDAEVGTEVVLDLAAAVLEDHVPEANEVVAATATGPASAPVVSGTVLRITPTDAGRVVVSYRMDDGSGLAEREVSSRVLITVAGPPERPAAPRAVQGGPDSVQLTWSAPDDNGSPITHYLVGSEAGEQRCQATQCVVGDLDPGRAYRFTVKAVNAVGTSEASPASAPVTPDEVPGRMAAPVVTDAFSDRDAKLHLRWSAPANNGSDITGYRISVNPGGKVREVGAGETSLVWDGLSNGTSYTFQILAVNDAGAGVLSPPSAPAVPFTTPTTMAAPEMQVEPPNDDGKGYLTVSWPALGEPGNGYDAVASYDVKVLVDGAELTTVQVDGQSTSRSFDVENGHGYTAQVRASNRAGTAEAWSPQSEAKVAWDRSRAVTAISKASDCVGCTASPTSYQGRVSFTTPADDGGFPVVAYQVETKDGWSGRRAAPTQAEGTEATLDVPFRSNAADQWVRLTPITQPTGQPETSGASAQGGDFDPFAKPRTPSNTEAGRGYMSVTIGWNGGDGNGRTVDKTEYRGDASGTRNGRAGGSVTIATEEGGQRRCIQVRSHTADGGWSEWSGEMCASAEPRTLEVYYVRTTDIPAADCARPCYYTKFRVTGFRAGTYTASRRTYGPGPCAGTGGGGWDIRVGSDGRGDVGATNKWWISSTCDADSATVDGLTDRRNVP</sequence>
<feature type="region of interest" description="Disordered" evidence="4">
    <location>
        <begin position="1888"/>
        <end position="1923"/>
    </location>
</feature>
<dbReference type="PANTHER" id="PTHR13817:SF151">
    <property type="entry name" value="TITIN"/>
    <property type="match status" value="1"/>
</dbReference>
<dbReference type="GO" id="GO:0000272">
    <property type="term" value="P:polysaccharide catabolic process"/>
    <property type="evidence" value="ECO:0007669"/>
    <property type="project" value="UniProtKB-KW"/>
</dbReference>
<evidence type="ECO:0000259" key="5">
    <source>
        <dbReference type="PROSITE" id="PS50853"/>
    </source>
</evidence>
<evidence type="ECO:0000256" key="2">
    <source>
        <dbReference type="ARBA" id="ARBA00023295"/>
    </source>
</evidence>
<dbReference type="SMART" id="SM00060">
    <property type="entry name" value="FN3"/>
    <property type="match status" value="4"/>
</dbReference>
<feature type="domain" description="Fibronectin type-III" evidence="5">
    <location>
        <begin position="1607"/>
        <end position="1702"/>
    </location>
</feature>
<dbReference type="CDD" id="cd00063">
    <property type="entry name" value="FN3"/>
    <property type="match status" value="2"/>
</dbReference>
<dbReference type="Pfam" id="PF00041">
    <property type="entry name" value="fn3"/>
    <property type="match status" value="2"/>
</dbReference>
<name>A0A938Y4G1_9ACTN</name>
<dbReference type="PANTHER" id="PTHR13817">
    <property type="entry name" value="TITIN"/>
    <property type="match status" value="1"/>
</dbReference>
<dbReference type="SUPFAM" id="SSF49265">
    <property type="entry name" value="Fibronectin type III"/>
    <property type="match status" value="2"/>
</dbReference>
<keyword evidence="3" id="KW-0119">Carbohydrate metabolism</keyword>
<dbReference type="Pfam" id="PF17803">
    <property type="entry name" value="Cadherin_4"/>
    <property type="match status" value="1"/>
</dbReference>
<keyword evidence="7" id="KW-1185">Reference proteome</keyword>
<evidence type="ECO:0000313" key="6">
    <source>
        <dbReference type="EMBL" id="MBM9461716.1"/>
    </source>
</evidence>
<dbReference type="Proteomes" id="UP000663791">
    <property type="component" value="Unassembled WGS sequence"/>
</dbReference>
<dbReference type="EMBL" id="JAERTX010000023">
    <property type="protein sequence ID" value="MBM9461716.1"/>
    <property type="molecule type" value="Genomic_DNA"/>
</dbReference>
<dbReference type="InterPro" id="IPR036116">
    <property type="entry name" value="FN3_sf"/>
</dbReference>
<evidence type="ECO:0000256" key="1">
    <source>
        <dbReference type="ARBA" id="ARBA00022737"/>
    </source>
</evidence>
<gene>
    <name evidence="6" type="ORF">JK386_17620</name>
</gene>
<feature type="region of interest" description="Disordered" evidence="4">
    <location>
        <begin position="397"/>
        <end position="435"/>
    </location>
</feature>
<accession>A0A938Y4G1</accession>
<dbReference type="InterPro" id="IPR013783">
    <property type="entry name" value="Ig-like_fold"/>
</dbReference>
<keyword evidence="3" id="KW-0624">Polysaccharide degradation</keyword>
<feature type="compositionally biased region" description="Polar residues" evidence="4">
    <location>
        <begin position="1888"/>
        <end position="1901"/>
    </location>
</feature>
<feature type="domain" description="Fibronectin type-III" evidence="5">
    <location>
        <begin position="1519"/>
        <end position="1604"/>
    </location>
</feature>
<protein>
    <submittedName>
        <fullName evidence="6">Fibronectin type III domain-containing protein</fullName>
    </submittedName>
</protein>
<reference evidence="6" key="1">
    <citation type="submission" date="2021-01" db="EMBL/GenBank/DDBJ databases">
        <title>Novel species in genus Nocardioides.</title>
        <authorList>
            <person name="Zhang G."/>
        </authorList>
    </citation>
    <scope>NUCLEOTIDE SEQUENCE</scope>
    <source>
        <strain evidence="6">Zg-536</strain>
    </source>
</reference>
<dbReference type="InterPro" id="IPR003961">
    <property type="entry name" value="FN3_dom"/>
</dbReference>
<dbReference type="GO" id="GO:0016798">
    <property type="term" value="F:hydrolase activity, acting on glycosyl bonds"/>
    <property type="evidence" value="ECO:0007669"/>
    <property type="project" value="UniProtKB-KW"/>
</dbReference>
<evidence type="ECO:0000256" key="4">
    <source>
        <dbReference type="SAM" id="MobiDB-lite"/>
    </source>
</evidence>
<dbReference type="InterPro" id="IPR040853">
    <property type="entry name" value="RapA2_cadherin-like"/>
</dbReference>
<dbReference type="Gene3D" id="2.60.40.10">
    <property type="entry name" value="Immunoglobulins"/>
    <property type="match status" value="3"/>
</dbReference>
<dbReference type="PROSITE" id="PS50853">
    <property type="entry name" value="FN3"/>
    <property type="match status" value="3"/>
</dbReference>
<keyword evidence="1" id="KW-0677">Repeat</keyword>
<keyword evidence="2" id="KW-0378">Hydrolase</keyword>
<feature type="domain" description="Fibronectin type-III" evidence="5">
    <location>
        <begin position="1706"/>
        <end position="1801"/>
    </location>
</feature>
<dbReference type="InterPro" id="IPR050964">
    <property type="entry name" value="Striated_Muscle_Regulatory"/>
</dbReference>
<keyword evidence="2" id="KW-0326">Glycosidase</keyword>
<comment type="caution">
    <text evidence="6">The sequence shown here is derived from an EMBL/GenBank/DDBJ whole genome shotgun (WGS) entry which is preliminary data.</text>
</comment>
<evidence type="ECO:0000256" key="3">
    <source>
        <dbReference type="ARBA" id="ARBA00023326"/>
    </source>
</evidence>